<dbReference type="Pfam" id="PF13469">
    <property type="entry name" value="Sulfotransfer_3"/>
    <property type="match status" value="1"/>
</dbReference>
<protein>
    <recommendedName>
        <fullName evidence="3">Sulfotransferase domain protein</fullName>
    </recommendedName>
</protein>
<dbReference type="InterPro" id="IPR027417">
    <property type="entry name" value="P-loop_NTPase"/>
</dbReference>
<dbReference type="PANTHER" id="PTHR36451:SF1">
    <property type="entry name" value="OMEGA-HYDROXY-BETA-DIHYDROMENAQUINONE-9 SULFOTRANSFERASE STF3"/>
    <property type="match status" value="1"/>
</dbReference>
<proteinExistence type="predicted"/>
<name>A0A0C2D6G8_9BACT</name>
<dbReference type="Proteomes" id="UP000031599">
    <property type="component" value="Unassembled WGS sequence"/>
</dbReference>
<organism evidence="1 2">
    <name type="scientific">Enhygromyxa salina</name>
    <dbReference type="NCBI Taxonomy" id="215803"/>
    <lineage>
        <taxon>Bacteria</taxon>
        <taxon>Pseudomonadati</taxon>
        <taxon>Myxococcota</taxon>
        <taxon>Polyangia</taxon>
        <taxon>Nannocystales</taxon>
        <taxon>Nannocystaceae</taxon>
        <taxon>Enhygromyxa</taxon>
    </lineage>
</organism>
<dbReference type="SUPFAM" id="SSF52540">
    <property type="entry name" value="P-loop containing nucleoside triphosphate hydrolases"/>
    <property type="match status" value="1"/>
</dbReference>
<gene>
    <name evidence="1" type="ORF">DB30_03538</name>
</gene>
<comment type="caution">
    <text evidence="1">The sequence shown here is derived from an EMBL/GenBank/DDBJ whole genome shotgun (WGS) entry which is preliminary data.</text>
</comment>
<sequence>MTGVELPEWLEILKANDFQVSREYLHRLAWITGWGIPSTVLGRLEDAIYARKLAQMRVDPTPIFLLGHWRTGTTHLHNLFGRDPNHTVPTYYQVIFPTSFLLTGDIVPRIASGALAETRSYDNVKQGWHEAAEDEIALAKLTGLSLYLSFMFPDESARYEKYIDFLEATPDERELWKSELVTFIKRIMLATNGKRVVVKSCPHTARIRLLLELFPDARFIHIHRNPYEVFSSTLHMRSKTDWENFFQRPQQEFISQRWEHTAAIGRRIYERVIEDRHLIPPENFVEIAYEDFVGNELNMLGDMYTKLRLPDWDRYAATIRPYLDSLRGYKRNKLDISEDLREFVYDRWRLVFDTYGYSKEYPA</sequence>
<reference evidence="1 2" key="1">
    <citation type="submission" date="2014-12" db="EMBL/GenBank/DDBJ databases">
        <title>Genome assembly of Enhygromyxa salina DSM 15201.</title>
        <authorList>
            <person name="Sharma G."/>
            <person name="Subramanian S."/>
        </authorList>
    </citation>
    <scope>NUCLEOTIDE SEQUENCE [LARGE SCALE GENOMIC DNA]</scope>
    <source>
        <strain evidence="1 2">DSM 15201</strain>
    </source>
</reference>
<accession>A0A0C2D6G8</accession>
<evidence type="ECO:0000313" key="1">
    <source>
        <dbReference type="EMBL" id="KIG17225.1"/>
    </source>
</evidence>
<dbReference type="PANTHER" id="PTHR36451">
    <property type="entry name" value="PAPS-DEPENDENT SULFOTRANSFERASE STF3"/>
    <property type="match status" value="1"/>
</dbReference>
<evidence type="ECO:0000313" key="2">
    <source>
        <dbReference type="Proteomes" id="UP000031599"/>
    </source>
</evidence>
<dbReference type="AlphaFoldDB" id="A0A0C2D6G8"/>
<dbReference type="InterPro" id="IPR052736">
    <property type="entry name" value="Stf3_sulfotransferase"/>
</dbReference>
<dbReference type="Gene3D" id="3.40.50.300">
    <property type="entry name" value="P-loop containing nucleotide triphosphate hydrolases"/>
    <property type="match status" value="1"/>
</dbReference>
<evidence type="ECO:0008006" key="3">
    <source>
        <dbReference type="Google" id="ProtNLM"/>
    </source>
</evidence>
<dbReference type="EMBL" id="JMCC02000028">
    <property type="protein sequence ID" value="KIG17225.1"/>
    <property type="molecule type" value="Genomic_DNA"/>
</dbReference>